<sequence>MPMPLLTAFTIYVLVFLLLTFTSSLFLCSQKRAEARGAEPLEAKKDGPLKVKKEGPDKMVQPPRVVIGEDGEVSYDYRQSKGSTETSKASRGSTSTELRRTSTTLTNTSSNLCRRRESSNSQRSCKRSAAHASSSSRDEANSANT</sequence>
<dbReference type="AlphaFoldDB" id="A0AA36ME32"/>
<feature type="compositionally biased region" description="Low complexity" evidence="1">
    <location>
        <begin position="90"/>
        <end position="112"/>
    </location>
</feature>
<accession>A0AA36ME32</accession>
<feature type="compositionally biased region" description="Basic and acidic residues" evidence="1">
    <location>
        <begin position="35"/>
        <end position="57"/>
    </location>
</feature>
<name>A0AA36ME32_CYLNA</name>
<comment type="caution">
    <text evidence="3">The sequence shown here is derived from an EMBL/GenBank/DDBJ whole genome shotgun (WGS) entry which is preliminary data.</text>
</comment>
<organism evidence="3 4">
    <name type="scientific">Cylicocyclus nassatus</name>
    <name type="common">Nematode worm</name>
    <dbReference type="NCBI Taxonomy" id="53992"/>
    <lineage>
        <taxon>Eukaryota</taxon>
        <taxon>Metazoa</taxon>
        <taxon>Ecdysozoa</taxon>
        <taxon>Nematoda</taxon>
        <taxon>Chromadorea</taxon>
        <taxon>Rhabditida</taxon>
        <taxon>Rhabditina</taxon>
        <taxon>Rhabditomorpha</taxon>
        <taxon>Strongyloidea</taxon>
        <taxon>Strongylidae</taxon>
        <taxon>Cylicocyclus</taxon>
    </lineage>
</organism>
<keyword evidence="4" id="KW-1185">Reference proteome</keyword>
<gene>
    <name evidence="3" type="ORF">CYNAS_LOCUS18050</name>
</gene>
<dbReference type="Proteomes" id="UP001176961">
    <property type="component" value="Unassembled WGS sequence"/>
</dbReference>
<evidence type="ECO:0000256" key="2">
    <source>
        <dbReference type="SAM" id="Phobius"/>
    </source>
</evidence>
<keyword evidence="2" id="KW-1133">Transmembrane helix</keyword>
<reference evidence="3" key="1">
    <citation type="submission" date="2023-07" db="EMBL/GenBank/DDBJ databases">
        <authorList>
            <consortium name="CYATHOMIX"/>
        </authorList>
    </citation>
    <scope>NUCLEOTIDE SEQUENCE</scope>
    <source>
        <strain evidence="3">N/A</strain>
    </source>
</reference>
<feature type="region of interest" description="Disordered" evidence="1">
    <location>
        <begin position="35"/>
        <end position="145"/>
    </location>
</feature>
<keyword evidence="2" id="KW-0472">Membrane</keyword>
<protein>
    <submittedName>
        <fullName evidence="3">Uncharacterized protein</fullName>
    </submittedName>
</protein>
<evidence type="ECO:0000313" key="3">
    <source>
        <dbReference type="EMBL" id="CAJ0606067.1"/>
    </source>
</evidence>
<feature type="compositionally biased region" description="Polar residues" evidence="1">
    <location>
        <begin position="80"/>
        <end position="89"/>
    </location>
</feature>
<proteinExistence type="predicted"/>
<dbReference type="EMBL" id="CATQJL010000316">
    <property type="protein sequence ID" value="CAJ0606067.1"/>
    <property type="molecule type" value="Genomic_DNA"/>
</dbReference>
<evidence type="ECO:0000313" key="4">
    <source>
        <dbReference type="Proteomes" id="UP001176961"/>
    </source>
</evidence>
<evidence type="ECO:0000256" key="1">
    <source>
        <dbReference type="SAM" id="MobiDB-lite"/>
    </source>
</evidence>
<keyword evidence="2" id="KW-0812">Transmembrane</keyword>
<feature type="compositionally biased region" description="Basic and acidic residues" evidence="1">
    <location>
        <begin position="136"/>
        <end position="145"/>
    </location>
</feature>
<feature type="transmembrane region" description="Helical" evidence="2">
    <location>
        <begin position="6"/>
        <end position="28"/>
    </location>
</feature>